<dbReference type="SUPFAM" id="SSF57667">
    <property type="entry name" value="beta-beta-alpha zinc fingers"/>
    <property type="match status" value="1"/>
</dbReference>
<feature type="compositionally biased region" description="Basic residues" evidence="2">
    <location>
        <begin position="103"/>
        <end position="112"/>
    </location>
</feature>
<keyword evidence="1" id="KW-0863">Zinc-finger</keyword>
<sequence>MAAHFAHQEVNKSWGYKCDNCGKVYTLSHVLSRHKWKCKGLREILCQICNAKFYRMDHLKKHMFRHGAVEQWFPNAGSRTTGTSNSWPSLDSSAIEKSEPRNNKNKREKVTS</sequence>
<dbReference type="Proteomes" id="UP001497497">
    <property type="component" value="Unassembled WGS sequence"/>
</dbReference>
<dbReference type="InterPro" id="IPR036236">
    <property type="entry name" value="Znf_C2H2_sf"/>
</dbReference>
<dbReference type="Gene3D" id="3.30.160.60">
    <property type="entry name" value="Classic Zinc Finger"/>
    <property type="match status" value="1"/>
</dbReference>
<dbReference type="GO" id="GO:0008270">
    <property type="term" value="F:zinc ion binding"/>
    <property type="evidence" value="ECO:0007669"/>
    <property type="project" value="UniProtKB-KW"/>
</dbReference>
<feature type="compositionally biased region" description="Polar residues" evidence="2">
    <location>
        <begin position="77"/>
        <end position="92"/>
    </location>
</feature>
<evidence type="ECO:0000313" key="5">
    <source>
        <dbReference type="Proteomes" id="UP001497497"/>
    </source>
</evidence>
<dbReference type="PROSITE" id="PS00028">
    <property type="entry name" value="ZINC_FINGER_C2H2_1"/>
    <property type="match status" value="1"/>
</dbReference>
<evidence type="ECO:0000259" key="3">
    <source>
        <dbReference type="PROSITE" id="PS50157"/>
    </source>
</evidence>
<dbReference type="PROSITE" id="PS50157">
    <property type="entry name" value="ZINC_FINGER_C2H2_2"/>
    <property type="match status" value="2"/>
</dbReference>
<comment type="caution">
    <text evidence="4">The sequence shown here is derived from an EMBL/GenBank/DDBJ whole genome shotgun (WGS) entry which is preliminary data.</text>
</comment>
<protein>
    <recommendedName>
        <fullName evidence="3">C2H2-type domain-containing protein</fullName>
    </recommendedName>
</protein>
<accession>A0AAV2IHA7</accession>
<dbReference type="AlphaFoldDB" id="A0AAV2IHA7"/>
<evidence type="ECO:0000313" key="4">
    <source>
        <dbReference type="EMBL" id="CAL1545051.1"/>
    </source>
</evidence>
<keyword evidence="5" id="KW-1185">Reference proteome</keyword>
<name>A0AAV2IHA7_LYMST</name>
<evidence type="ECO:0000256" key="2">
    <source>
        <dbReference type="SAM" id="MobiDB-lite"/>
    </source>
</evidence>
<feature type="domain" description="C2H2-type" evidence="3">
    <location>
        <begin position="16"/>
        <end position="43"/>
    </location>
</feature>
<dbReference type="EMBL" id="CAXITT010000670">
    <property type="protein sequence ID" value="CAL1545051.1"/>
    <property type="molecule type" value="Genomic_DNA"/>
</dbReference>
<feature type="region of interest" description="Disordered" evidence="2">
    <location>
        <begin position="74"/>
        <end position="112"/>
    </location>
</feature>
<gene>
    <name evidence="4" type="ORF">GSLYS_00018534001</name>
</gene>
<dbReference type="Pfam" id="PF00096">
    <property type="entry name" value="zf-C2H2"/>
    <property type="match status" value="2"/>
</dbReference>
<feature type="domain" description="C2H2-type" evidence="3">
    <location>
        <begin position="44"/>
        <end position="71"/>
    </location>
</feature>
<keyword evidence="1" id="KW-0479">Metal-binding</keyword>
<organism evidence="4 5">
    <name type="scientific">Lymnaea stagnalis</name>
    <name type="common">Great pond snail</name>
    <name type="synonym">Helix stagnalis</name>
    <dbReference type="NCBI Taxonomy" id="6523"/>
    <lineage>
        <taxon>Eukaryota</taxon>
        <taxon>Metazoa</taxon>
        <taxon>Spiralia</taxon>
        <taxon>Lophotrochozoa</taxon>
        <taxon>Mollusca</taxon>
        <taxon>Gastropoda</taxon>
        <taxon>Heterobranchia</taxon>
        <taxon>Euthyneura</taxon>
        <taxon>Panpulmonata</taxon>
        <taxon>Hygrophila</taxon>
        <taxon>Lymnaeoidea</taxon>
        <taxon>Lymnaeidae</taxon>
        <taxon>Lymnaea</taxon>
    </lineage>
</organism>
<dbReference type="InterPro" id="IPR013087">
    <property type="entry name" value="Znf_C2H2_type"/>
</dbReference>
<reference evidence="4 5" key="1">
    <citation type="submission" date="2024-04" db="EMBL/GenBank/DDBJ databases">
        <authorList>
            <consortium name="Genoscope - CEA"/>
            <person name="William W."/>
        </authorList>
    </citation>
    <scope>NUCLEOTIDE SEQUENCE [LARGE SCALE GENOMIC DNA]</scope>
</reference>
<evidence type="ECO:0000256" key="1">
    <source>
        <dbReference type="PROSITE-ProRule" id="PRU00042"/>
    </source>
</evidence>
<proteinExistence type="predicted"/>
<keyword evidence="1" id="KW-0862">Zinc</keyword>